<evidence type="ECO:0000256" key="2">
    <source>
        <dbReference type="ARBA" id="ARBA00010447"/>
    </source>
</evidence>
<dbReference type="InterPro" id="IPR015424">
    <property type="entry name" value="PyrdxlP-dep_Trfase"/>
</dbReference>
<dbReference type="Gene3D" id="3.40.640.10">
    <property type="entry name" value="Type I PLP-dependent aspartate aminotransferase-like (Major domain)"/>
    <property type="match status" value="1"/>
</dbReference>
<comment type="catalytic activity">
    <reaction evidence="5">
        <text>(sulfur carrier)-H + L-cysteine = (sulfur carrier)-SH + L-alanine</text>
        <dbReference type="Rhea" id="RHEA:43892"/>
        <dbReference type="Rhea" id="RHEA-COMP:14737"/>
        <dbReference type="Rhea" id="RHEA-COMP:14739"/>
        <dbReference type="ChEBI" id="CHEBI:29917"/>
        <dbReference type="ChEBI" id="CHEBI:35235"/>
        <dbReference type="ChEBI" id="CHEBI:57972"/>
        <dbReference type="ChEBI" id="CHEBI:64428"/>
        <dbReference type="EC" id="2.8.1.7"/>
    </reaction>
</comment>
<dbReference type="SUPFAM" id="SSF53383">
    <property type="entry name" value="PLP-dependent transferases"/>
    <property type="match status" value="1"/>
</dbReference>
<evidence type="ECO:0000256" key="1">
    <source>
        <dbReference type="ARBA" id="ARBA00001933"/>
    </source>
</evidence>
<dbReference type="InterPro" id="IPR000192">
    <property type="entry name" value="Aminotrans_V_dom"/>
</dbReference>
<dbReference type="Proteomes" id="UP000198878">
    <property type="component" value="Unassembled WGS sequence"/>
</dbReference>
<evidence type="ECO:0000313" key="8">
    <source>
        <dbReference type="EMBL" id="SEF32393.1"/>
    </source>
</evidence>
<dbReference type="STRING" id="218821.SAMN05421837_106206"/>
<gene>
    <name evidence="8" type="ORF">SAMN05421837_106206</name>
</gene>
<dbReference type="GO" id="GO:0016829">
    <property type="term" value="F:lyase activity"/>
    <property type="evidence" value="ECO:0007669"/>
    <property type="project" value="UniProtKB-KW"/>
</dbReference>
<dbReference type="Pfam" id="PF00266">
    <property type="entry name" value="Aminotran_5"/>
    <property type="match status" value="1"/>
</dbReference>
<keyword evidence="3" id="KW-0663">Pyridoxal phosphate</keyword>
<keyword evidence="4" id="KW-0045">Antibiotic biosynthesis</keyword>
<keyword evidence="9" id="KW-1185">Reference proteome</keyword>
<name>A0A1H5R1X7_9PSEU</name>
<reference evidence="9" key="1">
    <citation type="submission" date="2016-10" db="EMBL/GenBank/DDBJ databases">
        <authorList>
            <person name="Varghese N."/>
            <person name="Submissions S."/>
        </authorList>
    </citation>
    <scope>NUCLEOTIDE SEQUENCE [LARGE SCALE GENOMIC DNA]</scope>
    <source>
        <strain evidence="9">DSM 44654</strain>
    </source>
</reference>
<dbReference type="Gene3D" id="3.90.1150.10">
    <property type="entry name" value="Aspartate Aminotransferase, domain 1"/>
    <property type="match status" value="1"/>
</dbReference>
<dbReference type="PANTHER" id="PTHR43586:SF8">
    <property type="entry name" value="CYSTEINE DESULFURASE 1, CHLOROPLASTIC"/>
    <property type="match status" value="1"/>
</dbReference>
<dbReference type="GO" id="GO:0017000">
    <property type="term" value="P:antibiotic biosynthetic process"/>
    <property type="evidence" value="ECO:0007669"/>
    <property type="project" value="UniProtKB-KW"/>
</dbReference>
<evidence type="ECO:0000256" key="5">
    <source>
        <dbReference type="ARBA" id="ARBA00050776"/>
    </source>
</evidence>
<dbReference type="InterPro" id="IPR020578">
    <property type="entry name" value="Aminotrans_V_PyrdxlP_BS"/>
</dbReference>
<evidence type="ECO:0000313" key="9">
    <source>
        <dbReference type="Proteomes" id="UP000198878"/>
    </source>
</evidence>
<comment type="cofactor">
    <cofactor evidence="1 6">
        <name>pyridoxal 5'-phosphate</name>
        <dbReference type="ChEBI" id="CHEBI:597326"/>
    </cofactor>
</comment>
<evidence type="ECO:0000256" key="4">
    <source>
        <dbReference type="ARBA" id="ARBA00023194"/>
    </source>
</evidence>
<dbReference type="RefSeq" id="WP_244180498.1">
    <property type="nucleotide sequence ID" value="NZ_FNUJ01000006.1"/>
</dbReference>
<protein>
    <submittedName>
        <fullName evidence="8">Selenocysteine lyase/Cysteine desulfurase</fullName>
    </submittedName>
</protein>
<dbReference type="InterPro" id="IPR015422">
    <property type="entry name" value="PyrdxlP-dep_Trfase_small"/>
</dbReference>
<comment type="similarity">
    <text evidence="2">Belongs to the class-V pyridoxal-phosphate-dependent aminotransferase family. Csd subfamily.</text>
</comment>
<evidence type="ECO:0000256" key="3">
    <source>
        <dbReference type="ARBA" id="ARBA00022898"/>
    </source>
</evidence>
<dbReference type="AlphaFoldDB" id="A0A1H5R1X7"/>
<dbReference type="PANTHER" id="PTHR43586">
    <property type="entry name" value="CYSTEINE DESULFURASE"/>
    <property type="match status" value="1"/>
</dbReference>
<feature type="domain" description="Aminotransferase class V" evidence="7">
    <location>
        <begin position="76"/>
        <end position="444"/>
    </location>
</feature>
<dbReference type="EMBL" id="FNUJ01000006">
    <property type="protein sequence ID" value="SEF32393.1"/>
    <property type="molecule type" value="Genomic_DNA"/>
</dbReference>
<keyword evidence="8" id="KW-0456">Lyase</keyword>
<sequence length="480" mass="50658">MTLAIDRTSTTTTPAEAATLAPAAQAEAGTPARVAAGTTPAAAATAETLVPQAIPAVAGAALRVPLVTGETIGYANLDHAASAPCLDAVRAKVDEFLPWYASVHRGAGFASQVSTKLYERTRDILRRFVDARRTDTVVFTRNTTDSFNLLARSLPRHTTVVVFDTEHHAALLPWQGPNVRRIPTPRTRLAAVSAVDEALADAPQGPRLVVVTGASNVTGELLPVAEIAAVARKHGARIALDAAQLAPHRRISIKELDVDYVALSGHKLYAPFGAGALIGRADWLRAARPYLAGGGATKLVTEDAVVWNTGPERHEAGSPNTVGVYALGVACETLGGNWAAVEDHEQALLTRLRKGLEGIPGCAELRLFDAPVDRVGTVSFALDGFDPGWVAAVLSAEYGIGVRDGAFCAHIAAKRLIGVTGGEGQQAIRVSLGLGSTEEHVDRVVRALRQIVARGARWEYAKVDGRWAPVADPRELPPFC</sequence>
<accession>A0A1H5R1X7</accession>
<evidence type="ECO:0000259" key="7">
    <source>
        <dbReference type="Pfam" id="PF00266"/>
    </source>
</evidence>
<proteinExistence type="inferred from homology"/>
<dbReference type="PROSITE" id="PS00595">
    <property type="entry name" value="AA_TRANSFER_CLASS_5"/>
    <property type="match status" value="1"/>
</dbReference>
<dbReference type="InterPro" id="IPR015421">
    <property type="entry name" value="PyrdxlP-dep_Trfase_major"/>
</dbReference>
<dbReference type="GO" id="GO:0031071">
    <property type="term" value="F:cysteine desulfurase activity"/>
    <property type="evidence" value="ECO:0007669"/>
    <property type="project" value="UniProtKB-EC"/>
</dbReference>
<organism evidence="8 9">
    <name type="scientific">Amycolatopsis pretoriensis</name>
    <dbReference type="NCBI Taxonomy" id="218821"/>
    <lineage>
        <taxon>Bacteria</taxon>
        <taxon>Bacillati</taxon>
        <taxon>Actinomycetota</taxon>
        <taxon>Actinomycetes</taxon>
        <taxon>Pseudonocardiales</taxon>
        <taxon>Pseudonocardiaceae</taxon>
        <taxon>Amycolatopsis</taxon>
    </lineage>
</organism>
<evidence type="ECO:0000256" key="6">
    <source>
        <dbReference type="RuleBase" id="RU004504"/>
    </source>
</evidence>